<evidence type="ECO:0000256" key="7">
    <source>
        <dbReference type="ARBA" id="ARBA00023136"/>
    </source>
</evidence>
<feature type="transmembrane region" description="Helical" evidence="8">
    <location>
        <begin position="136"/>
        <end position="153"/>
    </location>
</feature>
<dbReference type="PANTHER" id="PTHR30269">
    <property type="entry name" value="TRANSMEMBRANE PROTEIN YFCA"/>
    <property type="match status" value="1"/>
</dbReference>
<evidence type="ECO:0000256" key="3">
    <source>
        <dbReference type="ARBA" id="ARBA00022448"/>
    </source>
</evidence>
<feature type="transmembrane region" description="Helical" evidence="8">
    <location>
        <begin position="99"/>
        <end position="116"/>
    </location>
</feature>
<gene>
    <name evidence="9" type="ORF">E3J84_04530</name>
</gene>
<comment type="caution">
    <text evidence="9">The sequence shown here is derived from an EMBL/GenBank/DDBJ whole genome shotgun (WGS) entry which is preliminary data.</text>
</comment>
<dbReference type="AlphaFoldDB" id="A0A523RW74"/>
<reference evidence="9 10" key="1">
    <citation type="submission" date="2019-03" db="EMBL/GenBank/DDBJ databases">
        <title>Metabolic potential of uncultured bacteria and archaea associated with petroleum seepage in deep-sea sediments.</title>
        <authorList>
            <person name="Dong X."/>
            <person name="Hubert C."/>
        </authorList>
    </citation>
    <scope>NUCLEOTIDE SEQUENCE [LARGE SCALE GENOMIC DNA]</scope>
    <source>
        <strain evidence="9">E44_bin7</strain>
    </source>
</reference>
<feature type="transmembrane region" description="Helical" evidence="8">
    <location>
        <begin position="12"/>
        <end position="35"/>
    </location>
</feature>
<keyword evidence="5 8" id="KW-0812">Transmembrane</keyword>
<dbReference type="PANTHER" id="PTHR30269:SF0">
    <property type="entry name" value="MEMBRANE TRANSPORTER PROTEIN YFCA-RELATED"/>
    <property type="match status" value="1"/>
</dbReference>
<organism evidence="9 10">
    <name type="scientific">Aerophobetes bacterium</name>
    <dbReference type="NCBI Taxonomy" id="2030807"/>
    <lineage>
        <taxon>Bacteria</taxon>
        <taxon>Candidatus Aerophobota</taxon>
    </lineage>
</organism>
<evidence type="ECO:0000313" key="10">
    <source>
        <dbReference type="Proteomes" id="UP000316360"/>
    </source>
</evidence>
<evidence type="ECO:0000256" key="6">
    <source>
        <dbReference type="ARBA" id="ARBA00022989"/>
    </source>
</evidence>
<dbReference type="EMBL" id="SOKJ01000250">
    <property type="protein sequence ID" value="TET10007.1"/>
    <property type="molecule type" value="Genomic_DNA"/>
</dbReference>
<dbReference type="GO" id="GO:0005886">
    <property type="term" value="C:plasma membrane"/>
    <property type="evidence" value="ECO:0007669"/>
    <property type="project" value="UniProtKB-SubCell"/>
</dbReference>
<evidence type="ECO:0000256" key="8">
    <source>
        <dbReference type="RuleBase" id="RU363041"/>
    </source>
</evidence>
<evidence type="ECO:0000256" key="4">
    <source>
        <dbReference type="ARBA" id="ARBA00022475"/>
    </source>
</evidence>
<dbReference type="InterPro" id="IPR052017">
    <property type="entry name" value="TSUP"/>
</dbReference>
<evidence type="ECO:0000256" key="2">
    <source>
        <dbReference type="ARBA" id="ARBA00009142"/>
    </source>
</evidence>
<keyword evidence="6 8" id="KW-1133">Transmembrane helix</keyword>
<feature type="transmembrane region" description="Helical" evidence="8">
    <location>
        <begin position="41"/>
        <end position="61"/>
    </location>
</feature>
<name>A0A523RW74_UNCAE</name>
<comment type="similarity">
    <text evidence="2 8">Belongs to the 4-toluene sulfonate uptake permease (TSUP) (TC 2.A.102) family.</text>
</comment>
<dbReference type="Pfam" id="PF01925">
    <property type="entry name" value="TauE"/>
    <property type="match status" value="1"/>
</dbReference>
<proteinExistence type="inferred from homology"/>
<keyword evidence="7 8" id="KW-0472">Membrane</keyword>
<comment type="subcellular location">
    <subcellularLocation>
        <location evidence="1 8">Cell membrane</location>
        <topology evidence="1 8">Multi-pass membrane protein</topology>
    </subcellularLocation>
</comment>
<feature type="transmembrane region" description="Helical" evidence="8">
    <location>
        <begin position="73"/>
        <end position="93"/>
    </location>
</feature>
<protein>
    <recommendedName>
        <fullName evidence="8">Probable membrane transporter protein</fullName>
    </recommendedName>
</protein>
<feature type="transmembrane region" description="Helical" evidence="8">
    <location>
        <begin position="230"/>
        <end position="248"/>
    </location>
</feature>
<evidence type="ECO:0000256" key="5">
    <source>
        <dbReference type="ARBA" id="ARBA00022692"/>
    </source>
</evidence>
<keyword evidence="3" id="KW-0813">Transport</keyword>
<accession>A0A523RW74</accession>
<evidence type="ECO:0000256" key="1">
    <source>
        <dbReference type="ARBA" id="ARBA00004651"/>
    </source>
</evidence>
<evidence type="ECO:0000313" key="9">
    <source>
        <dbReference type="EMBL" id="TET10007.1"/>
    </source>
</evidence>
<dbReference type="Proteomes" id="UP000316360">
    <property type="component" value="Unassembled WGS sequence"/>
</dbReference>
<sequence>MEILNLIIVTSAGLLSGFYGTISGGGPLLIIPLLIFMGFPAQVAIATSRLGSLGIPVTGLYRYAKGGKVLYKLGLPLAFFATIGSFIGANLLVRLEEAFLQKIVAILLISVALFLVFKREIGLERKVSRTFEKKRILGYVSSFIVGLYAGFFGAGWATFFSYLLIFCFGLTFLESAGTRKMVGLPLSIIATVVFIIYGRIEFLYGGILFASQAVGSYFGAGFALKKGENFAKILFIIVALISGIKLLIG</sequence>
<keyword evidence="4 8" id="KW-1003">Cell membrane</keyword>
<dbReference type="InterPro" id="IPR002781">
    <property type="entry name" value="TM_pro_TauE-like"/>
</dbReference>